<evidence type="ECO:0000259" key="5">
    <source>
        <dbReference type="Pfam" id="PF07727"/>
    </source>
</evidence>
<comment type="caution">
    <text evidence="6">The sequence shown here is derived from an EMBL/GenBank/DDBJ whole genome shotgun (WGS) entry which is preliminary data.</text>
</comment>
<dbReference type="EMBL" id="BKCJ010008368">
    <property type="protein sequence ID" value="GEU81853.1"/>
    <property type="molecule type" value="Genomic_DNA"/>
</dbReference>
<evidence type="ECO:0000256" key="1">
    <source>
        <dbReference type="ARBA" id="ARBA00022723"/>
    </source>
</evidence>
<dbReference type="InterPro" id="IPR043502">
    <property type="entry name" value="DNA/RNA_pol_sf"/>
</dbReference>
<feature type="compositionally biased region" description="Low complexity" evidence="4">
    <location>
        <begin position="1057"/>
        <end position="1066"/>
    </location>
</feature>
<sequence>MIDFRKRTLRYGSCVLSLAFCLLRFDLCVLVMRFGLAFCLFEDLCCVLLRRDFAQLETPLRFVSKVGCVLTQVKLRFDSSQVAFCFKSSCVLLQDKLCFASRQVAFCLKIELRFVYFGRPSMHFGIVYRCLQHDDIYNGDHDSYDTRPNDDALRKCILSGPYKPTTVLVQAVATTDDSPAILEHTTVETPMNMSPENKAHFQAEKEAIHLILTGIGDEIYSTVDAYQTAQEIWEAIERLQQGESLNIQDVKTNLFWEFGKFTSHDGETMESHYTRFYKLMNEMIRNNLTVATMQVNVQFLQQLQPEWSRFVTIVKQQHKLDEVSHHKLFDILKQYQKEVNELRTERIARNANPLALVATAQANQDPYYQNKSKEIAKPITPPSETASEEESDLEQAQRDKDMQKNLALIAKYFKKIYKPTNNNLRTSSNSRNKNVDTTLRYKNDNHSGQFGNQRTVNVARARENPKRVKDSAYHKEKMLMCKQAEQGVPLQAEQYDWLADTDEEIDEKELEAHYSYMEKIQEVPTADTGTDSEPLKQQLKKANTTLAQELKECKTILAETSKTLGESNSVWDSCLVALQNKQTEFENYKAFNNNIVDYDILERKLNETLGQLAQKDIEIKEGLKTKAYEILVVKKKHDELIKQSLLTKSHYEGLVKQKTKVITDLKLREEHDIDKMLSMEKQLKFLNEIVYKRSQSIQTIHMMAPKVPTYNGRPTFSNPIYLKQAQSEIPCLYAFPYDQSTHANRLIPDGEETLALERESRSKLNKDLVRLYVYTTLNSLYEIFKPPTQEFEIQLAHANEIRRKMWRKSFVKYKPNIFKNIRFLPVSKSISKSRQAYNVMTNNINHFKEIVDNAWIKHSKDQFRAPTAQDIEILIQTCLMPLAIKTQNDSFIFVHELKQEMHANLKYVESLEKEIDELESDKAKFSNMYDMILQESKKSSFKSKAVPSLKGRLNLLHMDLCGLMRVASINGKKYIMVIVDDYSRYTWTLFLRSKDETPEASDYDNSDPVPQRQDVSSSAEAHVSSQQELDLLFGPLYDEFFNAGSNPQDKQPTMNIPSTSTPSTPTYVHAEENNDDQAEKDHLPDDEFTNPFCAPAQEVAESSSHNIVKTRRQLATDPEMCMFALTVSTAEPKNIKEAMVDSAWIEAMQEKLHQFDRLQVWELVDKPFGKGYAQEEGIDFEESFAPVACLEAVRIFEEVHFAQPDGFVDPDHPEKVYRLKKALYGLKQAPRAWYDELSKFLTSKGFTKGTIDPTLFTIRYGKDILLVQIYVDDIIFGSANPKYTKRFEKLMHSRFEMSLMGEMKFFLGLQIHQSLRGIFINQAKYALEILHKHGMENGQSIGTPMATKPKLDVDISGNPVDQTDYRSKIRTEYQVDDMFTKALPEDRFKYLVRRIGMRCLTPAELEVLAKESA</sequence>
<keyword evidence="3" id="KW-0175">Coiled coil</keyword>
<feature type="compositionally biased region" description="Polar residues" evidence="4">
    <location>
        <begin position="1043"/>
        <end position="1056"/>
    </location>
</feature>
<feature type="coiled-coil region" evidence="3">
    <location>
        <begin position="325"/>
        <end position="352"/>
    </location>
</feature>
<keyword evidence="2" id="KW-0378">Hydrolase</keyword>
<keyword evidence="1" id="KW-0479">Metal-binding</keyword>
<feature type="compositionally biased region" description="Basic and acidic residues" evidence="4">
    <location>
        <begin position="1069"/>
        <end position="1081"/>
    </location>
</feature>
<dbReference type="PANTHER" id="PTHR42648:SF21">
    <property type="entry name" value="CYSTEINE-RICH RLK (RECEPTOR-LIKE PROTEIN KINASE) 8"/>
    <property type="match status" value="1"/>
</dbReference>
<name>A0A6L2N6P7_TANCI</name>
<dbReference type="Gene3D" id="3.30.420.10">
    <property type="entry name" value="Ribonuclease H-like superfamily/Ribonuclease H"/>
    <property type="match status" value="1"/>
</dbReference>
<dbReference type="InterPro" id="IPR013103">
    <property type="entry name" value="RVT_2"/>
</dbReference>
<dbReference type="GO" id="GO:0016787">
    <property type="term" value="F:hydrolase activity"/>
    <property type="evidence" value="ECO:0007669"/>
    <property type="project" value="UniProtKB-KW"/>
</dbReference>
<dbReference type="PANTHER" id="PTHR42648">
    <property type="entry name" value="TRANSPOSASE, PUTATIVE-RELATED"/>
    <property type="match status" value="1"/>
</dbReference>
<dbReference type="GO" id="GO:0046872">
    <property type="term" value="F:metal ion binding"/>
    <property type="evidence" value="ECO:0007669"/>
    <property type="project" value="UniProtKB-KW"/>
</dbReference>
<organism evidence="6">
    <name type="scientific">Tanacetum cinerariifolium</name>
    <name type="common">Dalmatian daisy</name>
    <name type="synonym">Chrysanthemum cinerariifolium</name>
    <dbReference type="NCBI Taxonomy" id="118510"/>
    <lineage>
        <taxon>Eukaryota</taxon>
        <taxon>Viridiplantae</taxon>
        <taxon>Streptophyta</taxon>
        <taxon>Embryophyta</taxon>
        <taxon>Tracheophyta</taxon>
        <taxon>Spermatophyta</taxon>
        <taxon>Magnoliopsida</taxon>
        <taxon>eudicotyledons</taxon>
        <taxon>Gunneridae</taxon>
        <taxon>Pentapetalae</taxon>
        <taxon>asterids</taxon>
        <taxon>campanulids</taxon>
        <taxon>Asterales</taxon>
        <taxon>Asteraceae</taxon>
        <taxon>Asteroideae</taxon>
        <taxon>Anthemideae</taxon>
        <taxon>Anthemidinae</taxon>
        <taxon>Tanacetum</taxon>
    </lineage>
</organism>
<dbReference type="Pfam" id="PF14223">
    <property type="entry name" value="Retrotran_gag_2"/>
    <property type="match status" value="1"/>
</dbReference>
<gene>
    <name evidence="6" type="ORF">Tci_053831</name>
</gene>
<dbReference type="SUPFAM" id="SSF53098">
    <property type="entry name" value="Ribonuclease H-like"/>
    <property type="match status" value="1"/>
</dbReference>
<dbReference type="GO" id="GO:0003676">
    <property type="term" value="F:nucleic acid binding"/>
    <property type="evidence" value="ECO:0007669"/>
    <property type="project" value="InterPro"/>
</dbReference>
<dbReference type="InterPro" id="IPR039537">
    <property type="entry name" value="Retrotran_Ty1/copia-like"/>
</dbReference>
<protein>
    <recommendedName>
        <fullName evidence="5">Reverse transcriptase Ty1/copia-type domain-containing protein</fullName>
    </recommendedName>
</protein>
<feature type="region of interest" description="Disordered" evidence="4">
    <location>
        <begin position="1043"/>
        <end position="1081"/>
    </location>
</feature>
<dbReference type="Pfam" id="PF07727">
    <property type="entry name" value="RVT_2"/>
    <property type="match status" value="1"/>
</dbReference>
<accession>A0A6L2N6P7</accession>
<dbReference type="SUPFAM" id="SSF56672">
    <property type="entry name" value="DNA/RNA polymerases"/>
    <property type="match status" value="1"/>
</dbReference>
<feature type="region of interest" description="Disordered" evidence="4">
    <location>
        <begin position="997"/>
        <end position="1021"/>
    </location>
</feature>
<evidence type="ECO:0000256" key="2">
    <source>
        <dbReference type="ARBA" id="ARBA00022801"/>
    </source>
</evidence>
<evidence type="ECO:0000313" key="6">
    <source>
        <dbReference type="EMBL" id="GEU81853.1"/>
    </source>
</evidence>
<reference evidence="6" key="1">
    <citation type="journal article" date="2019" name="Sci. Rep.">
        <title>Draft genome of Tanacetum cinerariifolium, the natural source of mosquito coil.</title>
        <authorList>
            <person name="Yamashiro T."/>
            <person name="Shiraishi A."/>
            <person name="Satake H."/>
            <person name="Nakayama K."/>
        </authorList>
    </citation>
    <scope>NUCLEOTIDE SEQUENCE</scope>
</reference>
<proteinExistence type="predicted"/>
<dbReference type="InterPro" id="IPR012337">
    <property type="entry name" value="RNaseH-like_sf"/>
</dbReference>
<evidence type="ECO:0000256" key="4">
    <source>
        <dbReference type="SAM" id="MobiDB-lite"/>
    </source>
</evidence>
<evidence type="ECO:0000256" key="3">
    <source>
        <dbReference type="SAM" id="Coils"/>
    </source>
</evidence>
<feature type="domain" description="Reverse transcriptase Ty1/copia-type" evidence="5">
    <location>
        <begin position="1195"/>
        <end position="1346"/>
    </location>
</feature>
<feature type="region of interest" description="Disordered" evidence="4">
    <location>
        <begin position="367"/>
        <end position="398"/>
    </location>
</feature>
<dbReference type="InterPro" id="IPR036397">
    <property type="entry name" value="RNaseH_sf"/>
</dbReference>
<feature type="coiled-coil region" evidence="3">
    <location>
        <begin position="901"/>
        <end position="935"/>
    </location>
</feature>